<dbReference type="InterPro" id="IPR047655">
    <property type="entry name" value="Transpos_IS630-like"/>
</dbReference>
<evidence type="ECO:0000256" key="1">
    <source>
        <dbReference type="ARBA" id="ARBA00004123"/>
    </source>
</evidence>
<accession>A0A8J5D1R5</accession>
<dbReference type="NCBIfam" id="NF033545">
    <property type="entry name" value="transpos_IS630"/>
    <property type="match status" value="1"/>
</dbReference>
<organism evidence="5 6">
    <name type="scientific">Chionoecetes opilio</name>
    <name type="common">Atlantic snow crab</name>
    <name type="synonym">Cancer opilio</name>
    <dbReference type="NCBI Taxonomy" id="41210"/>
    <lineage>
        <taxon>Eukaryota</taxon>
        <taxon>Metazoa</taxon>
        <taxon>Ecdysozoa</taxon>
        <taxon>Arthropoda</taxon>
        <taxon>Crustacea</taxon>
        <taxon>Multicrustacea</taxon>
        <taxon>Malacostraca</taxon>
        <taxon>Eumalacostraca</taxon>
        <taxon>Eucarida</taxon>
        <taxon>Decapoda</taxon>
        <taxon>Pleocyemata</taxon>
        <taxon>Brachyura</taxon>
        <taxon>Eubrachyura</taxon>
        <taxon>Majoidea</taxon>
        <taxon>Majidae</taxon>
        <taxon>Chionoecetes</taxon>
    </lineage>
</organism>
<dbReference type="OrthoDB" id="6370901at2759"/>
<reference evidence="5" key="1">
    <citation type="submission" date="2020-07" db="EMBL/GenBank/DDBJ databases">
        <title>The High-quality genome of the commercially important snow crab, Chionoecetes opilio.</title>
        <authorList>
            <person name="Jeong J.-H."/>
            <person name="Ryu S."/>
        </authorList>
    </citation>
    <scope>NUCLEOTIDE SEQUENCE</scope>
    <source>
        <strain evidence="5">MADBK_172401_WGS</strain>
        <tissue evidence="5">Digestive gland</tissue>
    </source>
</reference>
<dbReference type="Pfam" id="PF13358">
    <property type="entry name" value="DDE_3"/>
    <property type="match status" value="1"/>
</dbReference>
<protein>
    <submittedName>
        <fullName evidence="5">Transposable element Tcb1 transposase</fullName>
    </submittedName>
</protein>
<dbReference type="PANTHER" id="PTHR23022">
    <property type="entry name" value="TRANSPOSABLE ELEMENT-RELATED"/>
    <property type="match status" value="1"/>
</dbReference>
<dbReference type="InterPro" id="IPR036397">
    <property type="entry name" value="RNaseH_sf"/>
</dbReference>
<dbReference type="InterPro" id="IPR002492">
    <property type="entry name" value="Transposase_Tc1-like"/>
</dbReference>
<evidence type="ECO:0000313" key="6">
    <source>
        <dbReference type="Proteomes" id="UP000770661"/>
    </source>
</evidence>
<keyword evidence="6" id="KW-1185">Reference proteome</keyword>
<sequence length="343" mass="40096">MNRHDSSIVLRGQIVILKKEHNYSNREIARRLGISPSTVALWIARDEESGVLTDLPRRPRQRATTFEEDQRIIEAATEGEHAITNAVHLRNTLGLDASVDTVRRRLHAANLHCRVAAKKELLTDAHRASRLAFAEQHANKRLDFWSQVIFCDEKTFRSSDHGRVRVWRDNTRYEPRNICTETRSGHVTCNVFGWISMHGVGDVVKIEGRFTAEKYVDLLDNFLLPSLRDRHFPAHPGPIIFVQDRSPIHMARVVRQWFAGRDDLVLLDWPSKGCDLNPIEHVWAYMVNGWERQRERRPDQLLAHINRDWEILRRKQDIIENYVSSMPKRMREVIEKEGGWTHY</sequence>
<dbReference type="Pfam" id="PF13518">
    <property type="entry name" value="HTH_28"/>
    <property type="match status" value="1"/>
</dbReference>
<dbReference type="InterPro" id="IPR055247">
    <property type="entry name" value="InsJ-like_HTH"/>
</dbReference>
<comment type="caution">
    <text evidence="5">The sequence shown here is derived from an EMBL/GenBank/DDBJ whole genome shotgun (WGS) entry which is preliminary data.</text>
</comment>
<dbReference type="GO" id="GO:0003677">
    <property type="term" value="F:DNA binding"/>
    <property type="evidence" value="ECO:0007669"/>
    <property type="project" value="InterPro"/>
</dbReference>
<evidence type="ECO:0000313" key="5">
    <source>
        <dbReference type="EMBL" id="KAG0726392.1"/>
    </source>
</evidence>
<dbReference type="InterPro" id="IPR009057">
    <property type="entry name" value="Homeodomain-like_sf"/>
</dbReference>
<dbReference type="GO" id="GO:0005634">
    <property type="term" value="C:nucleus"/>
    <property type="evidence" value="ECO:0007669"/>
    <property type="project" value="UniProtKB-SubCell"/>
</dbReference>
<feature type="domain" description="Transposase Tc1-like" evidence="2">
    <location>
        <begin position="87"/>
        <end position="139"/>
    </location>
</feature>
<dbReference type="SUPFAM" id="SSF46689">
    <property type="entry name" value="Homeodomain-like"/>
    <property type="match status" value="1"/>
</dbReference>
<evidence type="ECO:0000259" key="4">
    <source>
        <dbReference type="Pfam" id="PF13518"/>
    </source>
</evidence>
<dbReference type="Gene3D" id="3.30.420.10">
    <property type="entry name" value="Ribonuclease H-like superfamily/Ribonuclease H"/>
    <property type="match status" value="1"/>
</dbReference>
<proteinExistence type="predicted"/>
<dbReference type="Gene3D" id="1.10.10.10">
    <property type="entry name" value="Winged helix-like DNA-binding domain superfamily/Winged helix DNA-binding domain"/>
    <property type="match status" value="1"/>
</dbReference>
<feature type="domain" description="Tc1-like transposase DDE" evidence="3">
    <location>
        <begin position="147"/>
        <end position="294"/>
    </location>
</feature>
<dbReference type="Pfam" id="PF01498">
    <property type="entry name" value="HTH_Tnp_Tc3_2"/>
    <property type="match status" value="1"/>
</dbReference>
<name>A0A8J5D1R5_CHIOP</name>
<evidence type="ECO:0000259" key="2">
    <source>
        <dbReference type="Pfam" id="PF01498"/>
    </source>
</evidence>
<dbReference type="Proteomes" id="UP000770661">
    <property type="component" value="Unassembled WGS sequence"/>
</dbReference>
<gene>
    <name evidence="5" type="primary">TCB1_13</name>
    <name evidence="5" type="ORF">GWK47_036692</name>
</gene>
<dbReference type="InterPro" id="IPR036388">
    <property type="entry name" value="WH-like_DNA-bd_sf"/>
</dbReference>
<dbReference type="GO" id="GO:0015074">
    <property type="term" value="P:DNA integration"/>
    <property type="evidence" value="ECO:0007669"/>
    <property type="project" value="InterPro"/>
</dbReference>
<dbReference type="InterPro" id="IPR038717">
    <property type="entry name" value="Tc1-like_DDE_dom"/>
</dbReference>
<evidence type="ECO:0000259" key="3">
    <source>
        <dbReference type="Pfam" id="PF13358"/>
    </source>
</evidence>
<feature type="domain" description="Insertion element IS150 protein InsJ-like helix-turn-helix" evidence="4">
    <location>
        <begin position="11"/>
        <end position="60"/>
    </location>
</feature>
<dbReference type="GO" id="GO:0006313">
    <property type="term" value="P:DNA transposition"/>
    <property type="evidence" value="ECO:0007669"/>
    <property type="project" value="InterPro"/>
</dbReference>
<dbReference type="PANTHER" id="PTHR23022:SF134">
    <property type="entry name" value="TRANSPOSABLE ELEMENT TC1 TRANSPOSASE"/>
    <property type="match status" value="1"/>
</dbReference>
<dbReference type="InterPro" id="IPR052338">
    <property type="entry name" value="Transposase_5"/>
</dbReference>
<comment type="subcellular location">
    <subcellularLocation>
        <location evidence="1">Nucleus</location>
    </subcellularLocation>
</comment>
<dbReference type="EMBL" id="JACEEZ010004458">
    <property type="protein sequence ID" value="KAG0726392.1"/>
    <property type="molecule type" value="Genomic_DNA"/>
</dbReference>
<dbReference type="AlphaFoldDB" id="A0A8J5D1R5"/>